<keyword evidence="2" id="KW-1185">Reference proteome</keyword>
<gene>
    <name evidence="1" type="ORF">H8790_11950</name>
</gene>
<evidence type="ECO:0000313" key="2">
    <source>
        <dbReference type="Proteomes" id="UP000515960"/>
    </source>
</evidence>
<reference evidence="1 2" key="1">
    <citation type="submission" date="2020-08" db="EMBL/GenBank/DDBJ databases">
        <authorList>
            <person name="Liu C."/>
            <person name="Sun Q."/>
        </authorList>
    </citation>
    <scope>NUCLEOTIDE SEQUENCE [LARGE SCALE GENOMIC DNA]</scope>
    <source>
        <strain evidence="1 2">NSJ-62</strain>
    </source>
</reference>
<sequence length="709" mass="76244">MIESSAGYQSAIVADARRILIEAVVDIIDPDISYGDALSDSRAAFASGDQLHDKVFTLAPYATPEKNRWLLDGSFAVLPDSNDAITGQAGFVGGTLSGADGTFDTPTWVEMRFSNVSILQACSVYFPSAGHDGVPVDFTVEVRQGGTAYYSKAFTGNREDHVSLDGFTVHNPDAIRVTVTRWSLPYRRMRLAEILPGVYERWDEDIIAELNIQHQGNFACLALPYGTCTLKMDNLDRRFEPRSKNGLFQSIEERQGVDVKLGVRLADGTDEYRRVGVFYQYSGGWKTGDNGLTMQWYLVDIIGLLADRDYLVPAALPTTLEGWIASLTAQLGKNFEKLYSVDPDYADLPVTANSADDVTGKTCGDILRFACMAALTWPRADAETGKLTVEPFWNQGNRLDLDNLSSYPVMRANDDLAAITFKLYDEAKTEYVVSGNSTASSATVSVDNPFLHTKEDALSAARLILSSYGGNQLETTGRGDMSSEIGDVDTVWLNESSATTARRMHQSFDFTGGVLQGCRSVLLQADGSFLFQSRAVLTEGGSWTAPAGVSKLRLILVGRGGDGTDGTDGTWGMAGEDGVEGAGGKVWAGTVDINPEQTFSVSIGRDAVFGQYSSANGQLFPLGYTDVASGDSFARSGVKVPLPGTGDGGAKGVGGVKGNRHYETVSGTDKDGNHWTTTYEVVDNYPGKGTKGVGGADGCVVIYWDKEDA</sequence>
<dbReference type="RefSeq" id="WP_187332737.1">
    <property type="nucleotide sequence ID" value="NZ_CP060490.1"/>
</dbReference>
<protein>
    <submittedName>
        <fullName evidence="1">Uncharacterized protein</fullName>
    </submittedName>
</protein>
<proteinExistence type="predicted"/>
<organism evidence="1 2">
    <name type="scientific">Oscillibacter hominis</name>
    <dbReference type="NCBI Taxonomy" id="2763056"/>
    <lineage>
        <taxon>Bacteria</taxon>
        <taxon>Bacillati</taxon>
        <taxon>Bacillota</taxon>
        <taxon>Clostridia</taxon>
        <taxon>Eubacteriales</taxon>
        <taxon>Oscillospiraceae</taxon>
        <taxon>Oscillibacter</taxon>
    </lineage>
</organism>
<dbReference type="AlphaFoldDB" id="A0A7G9B3K5"/>
<accession>A0A7G9B3K5</accession>
<dbReference type="Proteomes" id="UP000515960">
    <property type="component" value="Chromosome"/>
</dbReference>
<evidence type="ECO:0000313" key="1">
    <source>
        <dbReference type="EMBL" id="QNL44136.1"/>
    </source>
</evidence>
<dbReference type="EMBL" id="CP060490">
    <property type="protein sequence ID" value="QNL44136.1"/>
    <property type="molecule type" value="Genomic_DNA"/>
</dbReference>
<dbReference type="KEGG" id="ohi:H8790_11950"/>
<name>A0A7G9B3K5_9FIRM</name>